<accession>I1H2Z0</accession>
<dbReference type="InterPro" id="IPR041118">
    <property type="entry name" value="Rx_N"/>
</dbReference>
<dbReference type="PANTHER" id="PTHR23155:SF1182">
    <property type="entry name" value="OS07G0186500 PROTEIN"/>
    <property type="match status" value="1"/>
</dbReference>
<feature type="domain" description="NB-ARC" evidence="8">
    <location>
        <begin position="182"/>
        <end position="353"/>
    </location>
</feature>
<feature type="signal peptide" evidence="7">
    <location>
        <begin position="1"/>
        <end position="18"/>
    </location>
</feature>
<keyword evidence="4" id="KW-0547">Nucleotide-binding</keyword>
<evidence type="ECO:0000256" key="2">
    <source>
        <dbReference type="ARBA" id="ARBA00022614"/>
    </source>
</evidence>
<dbReference type="AlphaFoldDB" id="I1H2Z0"/>
<evidence type="ECO:0000259" key="11">
    <source>
        <dbReference type="Pfam" id="PF23598"/>
    </source>
</evidence>
<reference evidence="13" key="3">
    <citation type="submission" date="2018-08" db="UniProtKB">
        <authorList>
            <consortium name="EnsemblPlants"/>
        </authorList>
    </citation>
    <scope>IDENTIFICATION</scope>
    <source>
        <strain evidence="13">cv. Bd21</strain>
    </source>
</reference>
<dbReference type="PANTHER" id="PTHR23155">
    <property type="entry name" value="DISEASE RESISTANCE PROTEIN RP"/>
    <property type="match status" value="1"/>
</dbReference>
<dbReference type="Gene3D" id="1.20.5.4130">
    <property type="match status" value="1"/>
</dbReference>
<dbReference type="EMBL" id="CM000880">
    <property type="protein sequence ID" value="KQK20523.1"/>
    <property type="molecule type" value="Genomic_DNA"/>
</dbReference>
<reference evidence="12" key="2">
    <citation type="submission" date="2017-06" db="EMBL/GenBank/DDBJ databases">
        <title>WGS assembly of Brachypodium distachyon.</title>
        <authorList>
            <consortium name="The International Brachypodium Initiative"/>
            <person name="Lucas S."/>
            <person name="Harmon-Smith M."/>
            <person name="Lail K."/>
            <person name="Tice H."/>
            <person name="Grimwood J."/>
            <person name="Bruce D."/>
            <person name="Barry K."/>
            <person name="Shu S."/>
            <person name="Lindquist E."/>
            <person name="Wang M."/>
            <person name="Pitluck S."/>
            <person name="Vogel J.P."/>
            <person name="Garvin D.F."/>
            <person name="Mockler T.C."/>
            <person name="Schmutz J."/>
            <person name="Rokhsar D."/>
            <person name="Bevan M.W."/>
        </authorList>
    </citation>
    <scope>NUCLEOTIDE SEQUENCE</scope>
    <source>
        <strain evidence="12">Bd21</strain>
    </source>
</reference>
<dbReference type="GO" id="GO:0002758">
    <property type="term" value="P:innate immune response-activating signaling pathway"/>
    <property type="evidence" value="ECO:0007669"/>
    <property type="project" value="UniProtKB-ARBA"/>
</dbReference>
<dbReference type="Pfam" id="PF18052">
    <property type="entry name" value="Rx_N"/>
    <property type="match status" value="1"/>
</dbReference>
<dbReference type="InterPro" id="IPR032675">
    <property type="entry name" value="LRR_dom_sf"/>
</dbReference>
<dbReference type="CDD" id="cd14798">
    <property type="entry name" value="RX-CC_like"/>
    <property type="match status" value="1"/>
</dbReference>
<dbReference type="Gene3D" id="1.10.8.430">
    <property type="entry name" value="Helical domain of apoptotic protease-activating factors"/>
    <property type="match status" value="1"/>
</dbReference>
<dbReference type="HOGENOM" id="CLU_000837_25_4_1"/>
<keyword evidence="3" id="KW-0677">Repeat</keyword>
<dbReference type="GeneID" id="100824832"/>
<evidence type="ECO:0000256" key="3">
    <source>
        <dbReference type="ARBA" id="ARBA00022737"/>
    </source>
</evidence>
<evidence type="ECO:0000313" key="14">
    <source>
        <dbReference type="Proteomes" id="UP000008810"/>
    </source>
</evidence>
<keyword evidence="5" id="KW-0611">Plant defense</keyword>
<evidence type="ECO:0000259" key="8">
    <source>
        <dbReference type="Pfam" id="PF00931"/>
    </source>
</evidence>
<keyword evidence="7" id="KW-0732">Signal</keyword>
<dbReference type="InterPro" id="IPR058922">
    <property type="entry name" value="WHD_DRP"/>
</dbReference>
<dbReference type="SUPFAM" id="SSF52058">
    <property type="entry name" value="L domain-like"/>
    <property type="match status" value="1"/>
</dbReference>
<dbReference type="Proteomes" id="UP000008810">
    <property type="component" value="Chromosome 1"/>
</dbReference>
<dbReference type="RefSeq" id="XP_024311495.1">
    <property type="nucleotide sequence ID" value="XM_024455727.1"/>
</dbReference>
<dbReference type="Gene3D" id="1.10.10.10">
    <property type="entry name" value="Winged helix-like DNA-binding domain superfamily/Winged helix DNA-binding domain"/>
    <property type="match status" value="1"/>
</dbReference>
<evidence type="ECO:0000256" key="4">
    <source>
        <dbReference type="ARBA" id="ARBA00022741"/>
    </source>
</evidence>
<evidence type="ECO:0000259" key="10">
    <source>
        <dbReference type="Pfam" id="PF23559"/>
    </source>
</evidence>
<protein>
    <submittedName>
        <fullName evidence="12 13">Uncharacterized protein</fullName>
    </submittedName>
</protein>
<dbReference type="InterPro" id="IPR002182">
    <property type="entry name" value="NB-ARC"/>
</dbReference>
<dbReference type="InterPro" id="IPR038005">
    <property type="entry name" value="RX-like_CC"/>
</dbReference>
<gene>
    <name evidence="13" type="primary">LOC100824832</name>
    <name evidence="12" type="ORF">BRADI_1g55080v3</name>
</gene>
<feature type="domain" description="Disease resistance R13L4/SHOC-2-like LRR" evidence="11">
    <location>
        <begin position="559"/>
        <end position="858"/>
    </location>
</feature>
<comment type="similarity">
    <text evidence="1">Belongs to the disease resistance NB-LRR family.</text>
</comment>
<evidence type="ECO:0000256" key="7">
    <source>
        <dbReference type="SAM" id="SignalP"/>
    </source>
</evidence>
<dbReference type="EnsemblPlants" id="KQK20523">
    <property type="protein sequence ID" value="KQK20523"/>
    <property type="gene ID" value="BRADI_1g55080v3"/>
</dbReference>
<dbReference type="InterPro" id="IPR055414">
    <property type="entry name" value="LRR_R13L4/SHOC2-like"/>
</dbReference>
<evidence type="ECO:0000313" key="12">
    <source>
        <dbReference type="EMBL" id="KQK20523.1"/>
    </source>
</evidence>
<dbReference type="GO" id="GO:0098542">
    <property type="term" value="P:defense response to other organism"/>
    <property type="evidence" value="ECO:0000318"/>
    <property type="project" value="GO_Central"/>
</dbReference>
<evidence type="ECO:0000256" key="1">
    <source>
        <dbReference type="ARBA" id="ARBA00008894"/>
    </source>
</evidence>
<dbReference type="RefSeq" id="XP_003557454.1">
    <property type="nucleotide sequence ID" value="XM_003557406.4"/>
</dbReference>
<feature type="domain" description="Disease resistance protein winged helix" evidence="10">
    <location>
        <begin position="442"/>
        <end position="513"/>
    </location>
</feature>
<dbReference type="Pfam" id="PF00931">
    <property type="entry name" value="NB-ARC"/>
    <property type="match status" value="1"/>
</dbReference>
<dbReference type="SUPFAM" id="SSF52540">
    <property type="entry name" value="P-loop containing nucleoside triphosphate hydrolases"/>
    <property type="match status" value="1"/>
</dbReference>
<dbReference type="Pfam" id="PF23559">
    <property type="entry name" value="WHD_DRP"/>
    <property type="match status" value="1"/>
</dbReference>
<dbReference type="Pfam" id="PF23598">
    <property type="entry name" value="LRR_14"/>
    <property type="match status" value="1"/>
</dbReference>
<evidence type="ECO:0000313" key="13">
    <source>
        <dbReference type="EnsemblPlants" id="KQK20523"/>
    </source>
</evidence>
<dbReference type="InterPro" id="IPR044974">
    <property type="entry name" value="Disease_R_plants"/>
</dbReference>
<dbReference type="OrthoDB" id="598235at2759"/>
<dbReference type="GO" id="GO:0043531">
    <property type="term" value="F:ADP binding"/>
    <property type="evidence" value="ECO:0007669"/>
    <property type="project" value="InterPro"/>
</dbReference>
<dbReference type="GO" id="GO:0009626">
    <property type="term" value="P:plant-type hypersensitive response"/>
    <property type="evidence" value="ECO:0007669"/>
    <property type="project" value="UniProtKB-ARBA"/>
</dbReference>
<keyword evidence="2" id="KW-0433">Leucine-rich repeat</keyword>
<dbReference type="Gene3D" id="3.40.50.300">
    <property type="entry name" value="P-loop containing nucleotide triphosphate hydrolases"/>
    <property type="match status" value="1"/>
</dbReference>
<proteinExistence type="inferred from homology"/>
<dbReference type="FunFam" id="1.10.10.10:FF:000322">
    <property type="entry name" value="Probable disease resistance protein At1g63360"/>
    <property type="match status" value="1"/>
</dbReference>
<evidence type="ECO:0000256" key="6">
    <source>
        <dbReference type="ARBA" id="ARBA00023054"/>
    </source>
</evidence>
<dbReference type="Gramene" id="KQK20523">
    <property type="protein sequence ID" value="KQK20523"/>
    <property type="gene ID" value="BRADI_1g55080v3"/>
</dbReference>
<dbReference type="STRING" id="15368.I1H2Z0"/>
<dbReference type="InterPro" id="IPR027417">
    <property type="entry name" value="P-loop_NTPase"/>
</dbReference>
<sequence length="906" mass="103122">MAEALIVVVLQKITLALGAEGIKTLASNFKKQAPDLLEVTSRIRLLQSDFSMMQAFLSQADVRRSNDKVLEAWIEQVRQAAHEAEDVVDEYTYHVGQMEGTNSFLKKALNQAAEIKRWRKLAAQAKLVEDRLQKITETKNRFDVSFASGRIDNTSSYSGNHQHLSEYSCLNGDVDFVGNVTELKQLTDWLSDDKKGHSIISICGMGGLGKTTLAGSIYKKEEIKRMFACCAWISVSQSYRVKDLLKRILLQLMPKNVNIPEGFDTMDCLNLVQLLQRYLHDKRYLIVLDDLWSRDAWKFLANAFVKNNSGSRIVITTRIETVASLADVDCEMKLRLLPKEEAWTLFCRKAFSRLEDRSCPLNLKACAERIVEKCQGLPLALVAIGSLLSYKEIEEHEWDLFYSQLRWQLDNNPELSWVASILNLSYNDLPGYLKNCFLYCCLFPEDYEIGRKRLIRLLIAEGLVEDRGPESTLTDVASCYLKELANRSLIQVVARNEYGRPKKFQMHDLVREISLNISKKEKFATTWDCPNSRGISDGCRRISIQKDGTLTQAAQSSGQLRSIFVFVVEVSPSWFRECYPCFRLLRVLCLRHCNIKKVPDAMSDLFNLHYLDLGHANLQEIPRFIGKLSNLQTLYLSGSVLELPSSITMLTKLQHLLIDVGRFGKSASKKISHLEYLQTLRSIEANNFLVKNLACLTRMRSLGVMKVLGSHNADLWASISKMAALNSLAVLAADRESSILDLVGLKPLPQLEKLMISGRLHEGAIPPIFCHFPKLRSLRLCYSGLNEDPLALFADMFRNLGHLNLYRCYNGKKLTFQASWFVELKHLYLSSMNELKEVEVEDGSMKNLHRLELWGLKSLTSVPEGFVYLRSVQQLCIGSMMPEEFHKRLVGADQWIVQHIPYIGEP</sequence>
<dbReference type="Gene3D" id="3.80.10.10">
    <property type="entry name" value="Ribonuclease Inhibitor"/>
    <property type="match status" value="1"/>
</dbReference>
<dbReference type="OMA" id="VGQMEGT"/>
<dbReference type="KEGG" id="bdi:100824832"/>
<name>I1H2Z0_BRADI</name>
<dbReference type="InterPro" id="IPR036388">
    <property type="entry name" value="WH-like_DNA-bd_sf"/>
</dbReference>
<reference evidence="12 13" key="1">
    <citation type="journal article" date="2010" name="Nature">
        <title>Genome sequencing and analysis of the model grass Brachypodium distachyon.</title>
        <authorList>
            <consortium name="International Brachypodium Initiative"/>
        </authorList>
    </citation>
    <scope>NUCLEOTIDE SEQUENCE [LARGE SCALE GENOMIC DNA]</scope>
    <source>
        <strain evidence="12">Bd21</strain>
        <strain evidence="13">cv. Bd21</strain>
    </source>
</reference>
<dbReference type="eggNOG" id="KOG4658">
    <property type="taxonomic scope" value="Eukaryota"/>
</dbReference>
<keyword evidence="6" id="KW-0175">Coiled coil</keyword>
<evidence type="ECO:0000259" key="9">
    <source>
        <dbReference type="Pfam" id="PF18052"/>
    </source>
</evidence>
<dbReference type="PRINTS" id="PR00364">
    <property type="entry name" value="DISEASERSIST"/>
</dbReference>
<dbReference type="FunFam" id="3.40.50.300:FF:001091">
    <property type="entry name" value="Probable disease resistance protein At1g61300"/>
    <property type="match status" value="1"/>
</dbReference>
<dbReference type="InterPro" id="IPR042197">
    <property type="entry name" value="Apaf_helical"/>
</dbReference>
<evidence type="ECO:0000256" key="5">
    <source>
        <dbReference type="ARBA" id="ARBA00022821"/>
    </source>
</evidence>
<feature type="domain" description="Disease resistance N-terminal" evidence="9">
    <location>
        <begin position="23"/>
        <end position="105"/>
    </location>
</feature>
<organism evidence="12">
    <name type="scientific">Brachypodium distachyon</name>
    <name type="common">Purple false brome</name>
    <name type="synonym">Trachynia distachya</name>
    <dbReference type="NCBI Taxonomy" id="15368"/>
    <lineage>
        <taxon>Eukaryota</taxon>
        <taxon>Viridiplantae</taxon>
        <taxon>Streptophyta</taxon>
        <taxon>Embryophyta</taxon>
        <taxon>Tracheophyta</taxon>
        <taxon>Spermatophyta</taxon>
        <taxon>Magnoliopsida</taxon>
        <taxon>Liliopsida</taxon>
        <taxon>Poales</taxon>
        <taxon>Poaceae</taxon>
        <taxon>BOP clade</taxon>
        <taxon>Pooideae</taxon>
        <taxon>Stipodae</taxon>
        <taxon>Brachypodieae</taxon>
        <taxon>Brachypodium</taxon>
    </lineage>
</organism>
<feature type="chain" id="PRO_5014094297" evidence="7">
    <location>
        <begin position="19"/>
        <end position="906"/>
    </location>
</feature>
<dbReference type="GO" id="GO:0042742">
    <property type="term" value="P:defense response to bacterium"/>
    <property type="evidence" value="ECO:0007669"/>
    <property type="project" value="UniProtKB-ARBA"/>
</dbReference>
<keyword evidence="14" id="KW-1185">Reference proteome</keyword>